<proteinExistence type="predicted"/>
<dbReference type="Proteomes" id="UP000790377">
    <property type="component" value="Unassembled WGS sequence"/>
</dbReference>
<reference evidence="1" key="1">
    <citation type="journal article" date="2021" name="New Phytol.">
        <title>Evolutionary innovations through gain and loss of genes in the ectomycorrhizal Boletales.</title>
        <authorList>
            <person name="Wu G."/>
            <person name="Miyauchi S."/>
            <person name="Morin E."/>
            <person name="Kuo A."/>
            <person name="Drula E."/>
            <person name="Varga T."/>
            <person name="Kohler A."/>
            <person name="Feng B."/>
            <person name="Cao Y."/>
            <person name="Lipzen A."/>
            <person name="Daum C."/>
            <person name="Hundley H."/>
            <person name="Pangilinan J."/>
            <person name="Johnson J."/>
            <person name="Barry K."/>
            <person name="LaButti K."/>
            <person name="Ng V."/>
            <person name="Ahrendt S."/>
            <person name="Min B."/>
            <person name="Choi I.G."/>
            <person name="Park H."/>
            <person name="Plett J.M."/>
            <person name="Magnuson J."/>
            <person name="Spatafora J.W."/>
            <person name="Nagy L.G."/>
            <person name="Henrissat B."/>
            <person name="Grigoriev I.V."/>
            <person name="Yang Z.L."/>
            <person name="Xu J."/>
            <person name="Martin F.M."/>
        </authorList>
    </citation>
    <scope>NUCLEOTIDE SEQUENCE</scope>
    <source>
        <strain evidence="1">ATCC 28755</strain>
    </source>
</reference>
<name>A0ACB7ZQC1_9AGAM</name>
<evidence type="ECO:0000313" key="1">
    <source>
        <dbReference type="EMBL" id="KAH7902897.1"/>
    </source>
</evidence>
<organism evidence="1 2">
    <name type="scientific">Hygrophoropsis aurantiaca</name>
    <dbReference type="NCBI Taxonomy" id="72124"/>
    <lineage>
        <taxon>Eukaryota</taxon>
        <taxon>Fungi</taxon>
        <taxon>Dikarya</taxon>
        <taxon>Basidiomycota</taxon>
        <taxon>Agaricomycotina</taxon>
        <taxon>Agaricomycetes</taxon>
        <taxon>Agaricomycetidae</taxon>
        <taxon>Boletales</taxon>
        <taxon>Coniophorineae</taxon>
        <taxon>Hygrophoropsidaceae</taxon>
        <taxon>Hygrophoropsis</taxon>
    </lineage>
</organism>
<keyword evidence="2" id="KW-1185">Reference proteome</keyword>
<evidence type="ECO:0000313" key="2">
    <source>
        <dbReference type="Proteomes" id="UP000790377"/>
    </source>
</evidence>
<comment type="caution">
    <text evidence="1">The sequence shown here is derived from an EMBL/GenBank/DDBJ whole genome shotgun (WGS) entry which is preliminary data.</text>
</comment>
<sequence length="157" mass="17516">MSAPHIRYPEMKKPAALIQNVPAGMPGCSVWDSQVVFVEVAVHGGQIETALATFYSARNELFAQDYQKARDLFSRALEYSEELSDMDFQVKCVRALGEIALLEKDFTGANIQFAKAKSLCDDMGIHPDFLYNGLEPSRLKASHEGWKLFLEGRLPSS</sequence>
<protein>
    <submittedName>
        <fullName evidence="1">Uncharacterized protein</fullName>
    </submittedName>
</protein>
<dbReference type="EMBL" id="MU269419">
    <property type="protein sequence ID" value="KAH7902897.1"/>
    <property type="molecule type" value="Genomic_DNA"/>
</dbReference>
<gene>
    <name evidence="1" type="ORF">BJ138DRAFT_1200161</name>
</gene>
<accession>A0ACB7ZQC1</accession>